<dbReference type="InterPro" id="IPR036770">
    <property type="entry name" value="Ankyrin_rpt-contain_sf"/>
</dbReference>
<keyword evidence="6" id="KW-1185">Reference proteome</keyword>
<dbReference type="InterPro" id="IPR002110">
    <property type="entry name" value="Ankyrin_rpt"/>
</dbReference>
<feature type="repeat" description="ANK" evidence="3">
    <location>
        <begin position="1052"/>
        <end position="1084"/>
    </location>
</feature>
<name>A0A0S4JDN4_BODSA</name>
<dbReference type="Pfam" id="PF13637">
    <property type="entry name" value="Ank_4"/>
    <property type="match status" value="1"/>
</dbReference>
<dbReference type="EMBL" id="CYKH01001487">
    <property type="protein sequence ID" value="CUG87291.1"/>
    <property type="molecule type" value="Genomic_DNA"/>
</dbReference>
<feature type="region of interest" description="Disordered" evidence="4">
    <location>
        <begin position="133"/>
        <end position="153"/>
    </location>
</feature>
<feature type="compositionally biased region" description="Gly residues" evidence="4">
    <location>
        <begin position="1783"/>
        <end position="1796"/>
    </location>
</feature>
<reference evidence="6" key="1">
    <citation type="submission" date="2015-09" db="EMBL/GenBank/DDBJ databases">
        <authorList>
            <consortium name="Pathogen Informatics"/>
        </authorList>
    </citation>
    <scope>NUCLEOTIDE SEQUENCE [LARGE SCALE GENOMIC DNA]</scope>
    <source>
        <strain evidence="6">Lake Konstanz</strain>
    </source>
</reference>
<feature type="region of interest" description="Disordered" evidence="4">
    <location>
        <begin position="777"/>
        <end position="818"/>
    </location>
</feature>
<feature type="region of interest" description="Disordered" evidence="4">
    <location>
        <begin position="2219"/>
        <end position="2242"/>
    </location>
</feature>
<feature type="compositionally biased region" description="Polar residues" evidence="4">
    <location>
        <begin position="1805"/>
        <end position="1822"/>
    </location>
</feature>
<feature type="repeat" description="ANK" evidence="3">
    <location>
        <begin position="2032"/>
        <end position="2064"/>
    </location>
</feature>
<evidence type="ECO:0000256" key="2">
    <source>
        <dbReference type="ARBA" id="ARBA00023043"/>
    </source>
</evidence>
<feature type="repeat" description="ANK" evidence="3">
    <location>
        <begin position="2672"/>
        <end position="2704"/>
    </location>
</feature>
<dbReference type="VEuPathDB" id="TriTrypDB:BSAL_09485"/>
<dbReference type="InterPro" id="IPR032675">
    <property type="entry name" value="LRR_dom_sf"/>
</dbReference>
<proteinExistence type="predicted"/>
<organism evidence="5 6">
    <name type="scientific">Bodo saltans</name>
    <name type="common">Flagellated protozoan</name>
    <dbReference type="NCBI Taxonomy" id="75058"/>
    <lineage>
        <taxon>Eukaryota</taxon>
        <taxon>Discoba</taxon>
        <taxon>Euglenozoa</taxon>
        <taxon>Kinetoplastea</taxon>
        <taxon>Metakinetoplastina</taxon>
        <taxon>Eubodonida</taxon>
        <taxon>Bodonidae</taxon>
        <taxon>Bodo</taxon>
    </lineage>
</organism>
<feature type="compositionally biased region" description="Polar residues" evidence="4">
    <location>
        <begin position="133"/>
        <end position="151"/>
    </location>
</feature>
<feature type="repeat" description="ANK" evidence="3">
    <location>
        <begin position="1088"/>
        <end position="1120"/>
    </location>
</feature>
<dbReference type="SUPFAM" id="SSF52047">
    <property type="entry name" value="RNI-like"/>
    <property type="match status" value="1"/>
</dbReference>
<feature type="region of interest" description="Disordered" evidence="4">
    <location>
        <begin position="368"/>
        <end position="400"/>
    </location>
</feature>
<feature type="repeat" description="ANK" evidence="3">
    <location>
        <begin position="1024"/>
        <end position="1051"/>
    </location>
</feature>
<feature type="repeat" description="ANK" evidence="3">
    <location>
        <begin position="2798"/>
        <end position="2830"/>
    </location>
</feature>
<evidence type="ECO:0000256" key="1">
    <source>
        <dbReference type="ARBA" id="ARBA00022737"/>
    </source>
</evidence>
<dbReference type="SMART" id="SM00248">
    <property type="entry name" value="ANK"/>
    <property type="match status" value="17"/>
</dbReference>
<feature type="compositionally biased region" description="Basic and acidic residues" evidence="4">
    <location>
        <begin position="1646"/>
        <end position="1670"/>
    </location>
</feature>
<feature type="region of interest" description="Disordered" evidence="4">
    <location>
        <begin position="1907"/>
        <end position="1936"/>
    </location>
</feature>
<keyword evidence="1" id="KW-0677">Repeat</keyword>
<feature type="compositionally biased region" description="Acidic residues" evidence="4">
    <location>
        <begin position="45"/>
        <end position="62"/>
    </location>
</feature>
<feature type="repeat" description="ANK" evidence="3">
    <location>
        <begin position="1957"/>
        <end position="1981"/>
    </location>
</feature>
<evidence type="ECO:0000313" key="5">
    <source>
        <dbReference type="EMBL" id="CUG87291.1"/>
    </source>
</evidence>
<feature type="region of interest" description="Disordered" evidence="4">
    <location>
        <begin position="2710"/>
        <end position="2761"/>
    </location>
</feature>
<feature type="compositionally biased region" description="Low complexity" evidence="4">
    <location>
        <begin position="790"/>
        <end position="809"/>
    </location>
</feature>
<dbReference type="PRINTS" id="PR01415">
    <property type="entry name" value="ANKYRIN"/>
</dbReference>
<feature type="compositionally biased region" description="Low complexity" evidence="4">
    <location>
        <begin position="2309"/>
        <end position="2320"/>
    </location>
</feature>
<feature type="repeat" description="ANK" evidence="3">
    <location>
        <begin position="2765"/>
        <end position="2797"/>
    </location>
</feature>
<dbReference type="Gene3D" id="3.80.10.10">
    <property type="entry name" value="Ribonuclease Inhibitor"/>
    <property type="match status" value="1"/>
</dbReference>
<evidence type="ECO:0000256" key="3">
    <source>
        <dbReference type="PROSITE-ProRule" id="PRU00023"/>
    </source>
</evidence>
<evidence type="ECO:0000256" key="4">
    <source>
        <dbReference type="SAM" id="MobiDB-lite"/>
    </source>
</evidence>
<evidence type="ECO:0000313" key="6">
    <source>
        <dbReference type="Proteomes" id="UP000051952"/>
    </source>
</evidence>
<feature type="repeat" description="ANK" evidence="3">
    <location>
        <begin position="2065"/>
        <end position="2097"/>
    </location>
</feature>
<dbReference type="PROSITE" id="PS50297">
    <property type="entry name" value="ANK_REP_REGION"/>
    <property type="match status" value="8"/>
</dbReference>
<dbReference type="SUPFAM" id="SSF48403">
    <property type="entry name" value="Ankyrin repeat"/>
    <property type="match status" value="3"/>
</dbReference>
<gene>
    <name evidence="5" type="ORF">BSAL_09485</name>
</gene>
<feature type="repeat" description="ANK" evidence="3">
    <location>
        <begin position="1992"/>
        <end position="2024"/>
    </location>
</feature>
<dbReference type="PROSITE" id="PS50088">
    <property type="entry name" value="ANK_REPEAT"/>
    <property type="match status" value="10"/>
</dbReference>
<sequence length="3087" mass="331383">MSYGSTSALAADEQVDSRVQAPVASLVDDYTSAAVDNNNNAAGNDSDDDDDALFGNNDDGDDLSNPSSPPPREHQQQQRGGGSYGSKSPSHQRVTKASPSPLSTVASAAGDDPNTLSMSSTFWTATLPLVQSRQQQYRNSTPSTQQHNQTIGHHVGGGRQVTIHDRHDDLPFGNDDATNYYNSVMPAEAAAAGGTAAYMARTVHIFELQEIASRIAAFMGSPDLILHFRCLHVVCCGAAEAELRSRIVQRTIDNDFFHDQAAQPSGSYTSLHGANSSGTSNVSSLKDSIITVTLKDQGGIRVICAPKAKSLFVEEPQQSYKRRQCGLIWGTLIGQLARELVTLPHRRRSDRPLDNFLSASFESSATTTNAASAMGGGPSVQDPSTGGVPTATGAQFPMRSQHELSRVTMLRGWWHPMPKNLDQNDANGGKLTISASHIYFSPQQQQRSSKSASSSSTAAIIKRKLKQFTSVSEAEAKASYTAIHRARTQFPLLFDVTVSFLRAPIQLRVSQFVPSTPDLSMLVRLPTDPSRSMMRKASGVTVCCNVSVIANDASLASWVYETVPVLSPFASTTSGRKKSASMSGTMLSVLSTAAKGLPVVQGHTATTYLHLTKPIPATAVSSSVSSRKLSNAVPRTSLAPPEWTAAGKMNNSSTTDSAAAAAATHQHTKQQEAAIILPLSATMPQTVTLHVFLDGLAQPIGELHNISLSMRLSELRSIMETRLRWMVTMMDNCIFRVFRHLNTNTNSMGATTGGMTGNHAGSAAASLRGKNNASYFNSTNPASMTPRSNASGGAAAATGGFFGGPQSRRSSARSQRHGSIATLTNVQIGGDSDCNEDDQLVVDALPPVRGQFLRQMLEGYEPSFCGWMGGEVRALMDCMLCVVIAPRPSTFSNAAANSAASLLNSTATSGAMGPELQSAAAARVRHLRAQKAKDALKDIHPALQLYFIAQGAALDACRRGDTLVLQQVLDGAVNPSSSTSNGVSSIVSPTLVKGALSPSAAGGSRLPLDMPPVVPTDKTTSILMHTAAENGRKLVLELLISRGFPVDERDSDGQYPLHRAATKGHAECIPMLLRAANGHAALNAPDARGRTPLHLALENNMLNTALWLVEQGANADARDAAGRSAADVACRKMDDLFSHCRSGDVDAVRVLLQGALPISPAILSSDGDSAQWYMCALKHRLTRGRLLFGLRNQYCIHPRHGSAVENIVKTSALHTAVVCGHVPIVRLLLSEPSFRNLVDVSETTSCGDSLLHLAARSANRLMFSTVLDSIESETEMFTLSPTDNAVAVGEGSTASQQLRNGPIASLSARNASGDTVLHTCLKSASPAAAASVLVHLLTRCQQAPQQYPLEEFGALVSNVRDAQGLTVCHAAVSRAASLPDGVLQALLAAALSASSSWKPQSPPLRKPGGVNVPLSEYFLARFPNKEHSQPSRLKDDFGSLRPKSLFHIAVCRGNTTALQLLVDFMAHCVQQQITWLVSDFGALSSLGLLNAAYLRDDGAMFLKLLQLQAKLLALEGLAPFALLDVTTTQYRRTEEEETDKHGHKITTPGVECIEIPVAWRIISDARSAQWVDLVLSSPHLVSSLRSADKAMFEFNSVNGAEAAISMISLVVDEIVSASEERERRRLPSRPPPPVPKHSTWGQFLAKPRDPTREEREQQLSSEERHADHRLSPAEREGVLLYALRQLLMCMNPRSMINATAAEAHLFSRRVLYAAIRCRGHAGAFSILQTAFDGTHVFSHEDLVRSTNLGVQFGLTPSAGVVFQELRADGRMFTPGSSMKATRSGGGTGGGTQGGDGLNTRGSLMSRGSTTRPNTKTGRSHASTGAAHHNDDGMFGVVETNMGSLFAQDDPHRFEQRMRERESQLCHIIPHIAAVAPGAFLHDLCSRRMFGAAMTLLVTATANAHAAVHLNSPQRAGRSRSQDKERRHRSSSPPAFALPMTLRQDNVNLRCPELERLTGVTALHMAAQFGVTQLLAGLLRTGQFHPQEPSDARHWTPMHWASRYGHLETCRALLSIGVTPTDVSDPSGSGSVLGTTPLHLAAVSGSTELVAALLEHCAAVDARSLMGRTPLHLACRKGHVDVTLALIDAGANVDREDEDGNTPLLLAAQEGHGQLVSRVITHVRRDALLLTINSRTQTSFAHFCSWLGGADMNQLLTRVLQQSTIPRPLSALPSGSTSIALVTTGATSSSMLNKPTMFNGSAIVSPSMPSIPPAPLRPPTNVTSAAAARGGEGRGGGGALHGGRSASIDTTAWLESNQSFVAKHFDNDNADFSTAGGAMAALDAILTAPGSAPFLESALSGVPDVVSVQTSRSSTAPASPTKGGGHGSAHAGALRCFGLPVPPPARGSTTATTTSAQKRRFGVDAVLASSGHRRAVVNHNVGPTPMRTVPPTDSTSTVTPPRGGALDIMQQLVDATERRRVALLDAELCRHTQRAAQVCKNHPATAAGSLLVLPESFTIVRKSTLLEKEPIALHADQRGQHAWLPLHYAVANGQKDATRILRDHLGAALPRVPEILLDRHEEARAAAERRAVIERRRSEASLRILFPPVVCPHNFPAHIASSAKALQLEVFEPLPPPPPSPRLWHDGYYGTTTAEFEGLVGLFHRVSAPSLEEGHHATANKSSSSSSTFKLVSRRRITQSLAWQLRHKLCTELYRYLPLLDSVDEPIDDAQSQGVTLLMLAAHYDNTEAIDILVEYGADVNARSLIRDKNPMTFTTLPPKNLEESNDVDAAGSGSDAEEDDDHDRASSRSPGKHHHTRHAHKEVPIGVTPIVVACAAGCLASVHRLIEHGADPDVSDECGNTPVHHAVLRKDFPMVKTLLHAGAQIHVVNHAGDTPEDIAVALRTHSIIRMLRWWTMTFRIMPSHLVPMREPCHTELTYADWIEKTATFYKRLDLLHDGGHMLANKIEQDSVPALMYIRLCQRLKVVATPSLVSLLVPHWWPEDVRVVRLPGVFLEEHSLVAVFTFVKLLTHMLQFDLCDAKLTDAAVPPLCTAFVEHPAVRRINLSGNRGIGRKGGLQLLELVQTNKNIVGLDLSATGVEAPLNALIQRQVEANMIEQSLDVDDPTKPPPKPVTHKPYHLPRISALV</sequence>
<feature type="compositionally biased region" description="Polar residues" evidence="4">
    <location>
        <begin position="89"/>
        <end position="106"/>
    </location>
</feature>
<feature type="region of interest" description="Disordered" evidence="4">
    <location>
        <begin position="2309"/>
        <end position="2356"/>
    </location>
</feature>
<feature type="region of interest" description="Disordered" evidence="4">
    <location>
        <begin position="1772"/>
        <end position="1833"/>
    </location>
</feature>
<dbReference type="Proteomes" id="UP000051952">
    <property type="component" value="Unassembled WGS sequence"/>
</dbReference>
<dbReference type="Gene3D" id="1.25.40.20">
    <property type="entry name" value="Ankyrin repeat-containing domain"/>
    <property type="match status" value="5"/>
</dbReference>
<feature type="region of interest" description="Disordered" evidence="4">
    <location>
        <begin position="35"/>
        <end position="114"/>
    </location>
</feature>
<dbReference type="PANTHER" id="PTHR24198">
    <property type="entry name" value="ANKYRIN REPEAT AND PROTEIN KINASE DOMAIN-CONTAINING PROTEIN"/>
    <property type="match status" value="1"/>
</dbReference>
<protein>
    <submittedName>
        <fullName evidence="5">Ankyrin repeat protein, putative</fullName>
    </submittedName>
</protein>
<feature type="region of interest" description="Disordered" evidence="4">
    <location>
        <begin position="1620"/>
        <end position="1670"/>
    </location>
</feature>
<feature type="compositionally biased region" description="Basic residues" evidence="4">
    <location>
        <begin position="2750"/>
        <end position="2760"/>
    </location>
</feature>
<keyword evidence="2 3" id="KW-0040">ANK repeat</keyword>
<feature type="compositionally biased region" description="Polar residues" evidence="4">
    <location>
        <begin position="777"/>
        <end position="789"/>
    </location>
</feature>
<feature type="region of interest" description="Disordered" evidence="4">
    <location>
        <begin position="2376"/>
        <end position="2403"/>
    </location>
</feature>
<dbReference type="Pfam" id="PF12796">
    <property type="entry name" value="Ank_2"/>
    <property type="match status" value="3"/>
</dbReference>
<dbReference type="PANTHER" id="PTHR24198:SF194">
    <property type="entry name" value="INVERSIN-A"/>
    <property type="match status" value="1"/>
</dbReference>
<feature type="compositionally biased region" description="Low complexity" evidence="4">
    <location>
        <begin position="2388"/>
        <end position="2400"/>
    </location>
</feature>
<accession>A0A0S4JDN4</accession>
<dbReference type="OrthoDB" id="8068875at2759"/>
<dbReference type="Pfam" id="PF00023">
    <property type="entry name" value="Ank"/>
    <property type="match status" value="1"/>
</dbReference>